<keyword evidence="3" id="KW-1185">Reference proteome</keyword>
<feature type="region of interest" description="Disordered" evidence="1">
    <location>
        <begin position="507"/>
        <end position="527"/>
    </location>
</feature>
<dbReference type="Proteomes" id="UP001153069">
    <property type="component" value="Unassembled WGS sequence"/>
</dbReference>
<evidence type="ECO:0000313" key="3">
    <source>
        <dbReference type="Proteomes" id="UP001153069"/>
    </source>
</evidence>
<sequence>MSGSHKQASRRSAVDEDWERPTTFGGSNGIPRFEMPPTDPSDDDLLKELAKKRTLNCSLQEKKDRLVTPIVDQRDDILKTVKKKLPGPNPTTNSPIYDALDRAIPKSFAKTANGEKMAKAVLGMYSALNACIEVLEEDGARVPRLLSRHFEELKIAIDSATANFQADALSKYSSVFVALTTQQKERCYKQNGFLPTDEAHRICVGCKHQFVDEPDTNKTVAEKNKVNRRAFEEKKKQAEEEAKQNKTKPKRMLAPKAEQQYRQCHCSQMRCLSPDNDVGSSCPIRCINPETNQKYGKDSSGVCACPICKCTCNIAVTYNASHTLDTIQLLKDCGIERKEELEAEKGRSHLSFLVDEACSTSMRATANSGIPEKQRQNMATTAAAKSLTRNFNPTHHRAFVKEMREKIGKPTTTVTLPAPILIGGKLTSVADTRTISTNFSGHRQRNNRLSEGAASAQLPLHPYLDAYALMDAAKTSGILGGQNSQEEEVEEQDSDSDFLQAIQNSLRDERSVTRSPQLTPPPSSSNVVVLLDSTPRFGRVAQPPPAANSAEKFKTRVKRRAFLRSQETAEVFDSEKAGSPELHAKSPYSLKVFQALSGSGNATVTEYTDMYHETNPEADSQEAYEHVSNMMRTLDGKKQKRYH</sequence>
<proteinExistence type="predicted"/>
<evidence type="ECO:0000256" key="1">
    <source>
        <dbReference type="SAM" id="MobiDB-lite"/>
    </source>
</evidence>
<dbReference type="EMBL" id="CAICTM010001666">
    <property type="protein sequence ID" value="CAB9525378.1"/>
    <property type="molecule type" value="Genomic_DNA"/>
</dbReference>
<feature type="compositionally biased region" description="Basic and acidic residues" evidence="1">
    <location>
        <begin position="232"/>
        <end position="244"/>
    </location>
</feature>
<protein>
    <submittedName>
        <fullName evidence="2">Uncharacterized protein</fullName>
    </submittedName>
</protein>
<dbReference type="AlphaFoldDB" id="A0A9N8ERD1"/>
<organism evidence="2 3">
    <name type="scientific">Seminavis robusta</name>
    <dbReference type="NCBI Taxonomy" id="568900"/>
    <lineage>
        <taxon>Eukaryota</taxon>
        <taxon>Sar</taxon>
        <taxon>Stramenopiles</taxon>
        <taxon>Ochrophyta</taxon>
        <taxon>Bacillariophyta</taxon>
        <taxon>Bacillariophyceae</taxon>
        <taxon>Bacillariophycidae</taxon>
        <taxon>Naviculales</taxon>
        <taxon>Naviculaceae</taxon>
        <taxon>Seminavis</taxon>
    </lineage>
</organism>
<feature type="region of interest" description="Disordered" evidence="1">
    <location>
        <begin position="1"/>
        <end position="43"/>
    </location>
</feature>
<gene>
    <name evidence="2" type="ORF">SEMRO_1668_G289880.1</name>
</gene>
<comment type="caution">
    <text evidence="2">The sequence shown here is derived from an EMBL/GenBank/DDBJ whole genome shotgun (WGS) entry which is preliminary data.</text>
</comment>
<feature type="region of interest" description="Disordered" evidence="1">
    <location>
        <begin position="232"/>
        <end position="255"/>
    </location>
</feature>
<reference evidence="2" key="1">
    <citation type="submission" date="2020-06" db="EMBL/GenBank/DDBJ databases">
        <authorList>
            <consortium name="Plant Systems Biology data submission"/>
        </authorList>
    </citation>
    <scope>NUCLEOTIDE SEQUENCE</scope>
    <source>
        <strain evidence="2">D6</strain>
    </source>
</reference>
<name>A0A9N8ERD1_9STRA</name>
<accession>A0A9N8ERD1</accession>
<evidence type="ECO:0000313" key="2">
    <source>
        <dbReference type="EMBL" id="CAB9525378.1"/>
    </source>
</evidence>